<gene>
    <name evidence="1" type="ORF">QWY13_16635</name>
</gene>
<name>A0ABT8NGT1_9BACL</name>
<proteinExistence type="predicted"/>
<evidence type="ECO:0000313" key="1">
    <source>
        <dbReference type="EMBL" id="MDN7247108.1"/>
    </source>
</evidence>
<dbReference type="Proteomes" id="UP001172142">
    <property type="component" value="Unassembled WGS sequence"/>
</dbReference>
<organism evidence="1 2">
    <name type="scientific">Planococcus shenhongbingii</name>
    <dbReference type="NCBI Taxonomy" id="3058398"/>
    <lineage>
        <taxon>Bacteria</taxon>
        <taxon>Bacillati</taxon>
        <taxon>Bacillota</taxon>
        <taxon>Bacilli</taxon>
        <taxon>Bacillales</taxon>
        <taxon>Caryophanaceae</taxon>
        <taxon>Planococcus</taxon>
    </lineage>
</organism>
<evidence type="ECO:0000313" key="2">
    <source>
        <dbReference type="Proteomes" id="UP001172142"/>
    </source>
</evidence>
<comment type="caution">
    <text evidence="1">The sequence shown here is derived from an EMBL/GenBank/DDBJ whole genome shotgun (WGS) entry which is preliminary data.</text>
</comment>
<sequence>MPLSVKSSMANKGKRDFSLHWNSIEFKYEDSLYISNLITEDEFYLYNIQITITADLFENQLPVKVETNKNRLKVIRNVKGDYELTSKSKLSISKSEYKKLMKSKGEFEFSFQAKYKGSPNKDEHYNDLLKRI</sequence>
<keyword evidence="2" id="KW-1185">Reference proteome</keyword>
<dbReference type="EMBL" id="JAUJWU010000005">
    <property type="protein sequence ID" value="MDN7247108.1"/>
    <property type="molecule type" value="Genomic_DNA"/>
</dbReference>
<reference evidence="1 2" key="1">
    <citation type="submission" date="2023-07" db="EMBL/GenBank/DDBJ databases">
        <title>Novel species in genus Planococcus.</title>
        <authorList>
            <person name="Ning S."/>
        </authorList>
    </citation>
    <scope>NUCLEOTIDE SEQUENCE [LARGE SCALE GENOMIC DNA]</scope>
    <source>
        <strain evidence="1 2">N017</strain>
    </source>
</reference>
<accession>A0ABT8NGT1</accession>
<protein>
    <submittedName>
        <fullName evidence="1">Uncharacterized protein</fullName>
    </submittedName>
</protein>
<dbReference type="RefSeq" id="WP_301857415.1">
    <property type="nucleotide sequence ID" value="NZ_JAUJWU010000005.1"/>
</dbReference>